<dbReference type="Gene3D" id="2.30.30.100">
    <property type="match status" value="1"/>
</dbReference>
<dbReference type="InterPro" id="IPR004408">
    <property type="entry name" value="Biotin_CoA_COase_ligase"/>
</dbReference>
<proteinExistence type="predicted"/>
<dbReference type="InterPro" id="IPR003142">
    <property type="entry name" value="BPL_C"/>
</dbReference>
<keyword evidence="6" id="KW-1185">Reference proteome</keyword>
<feature type="domain" description="BPL/LPL catalytic" evidence="4">
    <location>
        <begin position="20"/>
        <end position="204"/>
    </location>
</feature>
<dbReference type="Gene3D" id="3.30.930.10">
    <property type="entry name" value="Bira Bifunctional Protein, Domain 2"/>
    <property type="match status" value="1"/>
</dbReference>
<dbReference type="RefSeq" id="WP_343051389.1">
    <property type="nucleotide sequence ID" value="NZ_JACBZR010000001.1"/>
</dbReference>
<keyword evidence="2" id="KW-0092">Biotin</keyword>
<dbReference type="AlphaFoldDB" id="A0A7Z0DHF1"/>
<dbReference type="PANTHER" id="PTHR12835:SF5">
    <property type="entry name" value="BIOTIN--PROTEIN LIGASE"/>
    <property type="match status" value="1"/>
</dbReference>
<dbReference type="PROSITE" id="PS51733">
    <property type="entry name" value="BPL_LPL_CATALYTIC"/>
    <property type="match status" value="1"/>
</dbReference>
<dbReference type="EC" id="6.3.4.15" evidence="3"/>
<accession>A0A7Z0DHF1</accession>
<dbReference type="InterPro" id="IPR045864">
    <property type="entry name" value="aa-tRNA-synth_II/BPL/LPL"/>
</dbReference>
<evidence type="ECO:0000256" key="3">
    <source>
        <dbReference type="ARBA" id="ARBA00024227"/>
    </source>
</evidence>
<dbReference type="CDD" id="cd16442">
    <property type="entry name" value="BPL"/>
    <property type="match status" value="1"/>
</dbReference>
<comment type="caution">
    <text evidence="5">The sequence shown here is derived from an EMBL/GenBank/DDBJ whole genome shotgun (WGS) entry which is preliminary data.</text>
</comment>
<sequence length="273" mass="28948">MPPSAMRRPSLDHARLGALPGGWRVEILDETPSTNAALAARARSGEAPGLVVTTEHQTAGRGRLDRGWTTPARSALAVSALLRPSPSISVERWPWLPLMTGVAVASALRKMGYAAGLKWPNDVLIEGRKVCGILIERIEVSTSSTTEPGAAAVIGFGLNTSQTREELPIENATSLELESGAPVDRTEVLAALLAELGAAYEIWGSEPEELVSRYRELSVTVGEQVRAELPGGDVWEGVATAIDDSGRLVIATDEGPRVVGAGDVIHARLRPRS</sequence>
<organism evidence="5 6">
    <name type="scientific">Nocardioides panzhihuensis</name>
    <dbReference type="NCBI Taxonomy" id="860243"/>
    <lineage>
        <taxon>Bacteria</taxon>
        <taxon>Bacillati</taxon>
        <taxon>Actinomycetota</taxon>
        <taxon>Actinomycetes</taxon>
        <taxon>Propionibacteriales</taxon>
        <taxon>Nocardioidaceae</taxon>
        <taxon>Nocardioides</taxon>
    </lineage>
</organism>
<evidence type="ECO:0000259" key="4">
    <source>
        <dbReference type="PROSITE" id="PS51733"/>
    </source>
</evidence>
<keyword evidence="1 5" id="KW-0436">Ligase</keyword>
<reference evidence="5 6" key="1">
    <citation type="submission" date="2020-07" db="EMBL/GenBank/DDBJ databases">
        <title>Sequencing the genomes of 1000 actinobacteria strains.</title>
        <authorList>
            <person name="Klenk H.-P."/>
        </authorList>
    </citation>
    <scope>NUCLEOTIDE SEQUENCE [LARGE SCALE GENOMIC DNA]</scope>
    <source>
        <strain evidence="5 6">DSM 26487</strain>
    </source>
</reference>
<dbReference type="InterPro" id="IPR004143">
    <property type="entry name" value="BPL_LPL_catalytic"/>
</dbReference>
<dbReference type="GO" id="GO:0005737">
    <property type="term" value="C:cytoplasm"/>
    <property type="evidence" value="ECO:0007669"/>
    <property type="project" value="TreeGrafter"/>
</dbReference>
<dbReference type="EMBL" id="JACBZR010000001">
    <property type="protein sequence ID" value="NYI75640.1"/>
    <property type="molecule type" value="Genomic_DNA"/>
</dbReference>
<protein>
    <recommendedName>
        <fullName evidence="3">biotin--[biotin carboxyl-carrier protein] ligase</fullName>
        <ecNumber evidence="3">6.3.4.15</ecNumber>
    </recommendedName>
</protein>
<dbReference type="NCBIfam" id="TIGR00121">
    <property type="entry name" value="birA_ligase"/>
    <property type="match status" value="1"/>
</dbReference>
<dbReference type="GO" id="GO:0004077">
    <property type="term" value="F:biotin--[biotin carboxyl-carrier protein] ligase activity"/>
    <property type="evidence" value="ECO:0007669"/>
    <property type="project" value="UniProtKB-EC"/>
</dbReference>
<name>A0A7Z0DHF1_9ACTN</name>
<dbReference type="Pfam" id="PF03099">
    <property type="entry name" value="BPL_LplA_LipB"/>
    <property type="match status" value="1"/>
</dbReference>
<gene>
    <name evidence="5" type="ORF">BJ988_000288</name>
</gene>
<dbReference type="Proteomes" id="UP000564496">
    <property type="component" value="Unassembled WGS sequence"/>
</dbReference>
<evidence type="ECO:0000256" key="1">
    <source>
        <dbReference type="ARBA" id="ARBA00022598"/>
    </source>
</evidence>
<dbReference type="PANTHER" id="PTHR12835">
    <property type="entry name" value="BIOTIN PROTEIN LIGASE"/>
    <property type="match status" value="1"/>
</dbReference>
<dbReference type="Pfam" id="PF02237">
    <property type="entry name" value="BPL_C"/>
    <property type="match status" value="1"/>
</dbReference>
<dbReference type="SUPFAM" id="SSF55681">
    <property type="entry name" value="Class II aaRS and biotin synthetases"/>
    <property type="match status" value="1"/>
</dbReference>
<evidence type="ECO:0000256" key="2">
    <source>
        <dbReference type="ARBA" id="ARBA00023267"/>
    </source>
</evidence>
<evidence type="ECO:0000313" key="6">
    <source>
        <dbReference type="Proteomes" id="UP000564496"/>
    </source>
</evidence>
<evidence type="ECO:0000313" key="5">
    <source>
        <dbReference type="EMBL" id="NYI75640.1"/>
    </source>
</evidence>